<protein>
    <recommendedName>
        <fullName evidence="9">TRAP transporter small permease protein</fullName>
    </recommendedName>
</protein>
<evidence type="ECO:0000256" key="4">
    <source>
        <dbReference type="ARBA" id="ARBA00022519"/>
    </source>
</evidence>
<reference evidence="11 12" key="1">
    <citation type="submission" date="2019-07" db="EMBL/GenBank/DDBJ databases">
        <title>Whole genome shotgun sequence of Rhodospirillum oryzae NBRC 107573.</title>
        <authorList>
            <person name="Hosoyama A."/>
            <person name="Uohara A."/>
            <person name="Ohji S."/>
            <person name="Ichikawa N."/>
        </authorList>
    </citation>
    <scope>NUCLEOTIDE SEQUENCE [LARGE SCALE GENOMIC DNA]</scope>
    <source>
        <strain evidence="11 12">NBRC 107573</strain>
    </source>
</reference>
<comment type="caution">
    <text evidence="9">Lacks conserved residue(s) required for the propagation of feature annotation.</text>
</comment>
<feature type="transmembrane region" description="Helical" evidence="9">
    <location>
        <begin position="21"/>
        <end position="43"/>
    </location>
</feature>
<comment type="similarity">
    <text evidence="8 9">Belongs to the TRAP transporter small permease family.</text>
</comment>
<keyword evidence="6 9" id="KW-1133">Transmembrane helix</keyword>
<dbReference type="PANTHER" id="PTHR35011:SF4">
    <property type="entry name" value="SLL1102 PROTEIN"/>
    <property type="match status" value="1"/>
</dbReference>
<dbReference type="RefSeq" id="WP_246135350.1">
    <property type="nucleotide sequence ID" value="NZ_BJZO01000005.1"/>
</dbReference>
<evidence type="ECO:0000256" key="5">
    <source>
        <dbReference type="ARBA" id="ARBA00022692"/>
    </source>
</evidence>
<organism evidence="11 12">
    <name type="scientific">Pararhodospirillum oryzae</name>
    <dbReference type="NCBI Taxonomy" id="478448"/>
    <lineage>
        <taxon>Bacteria</taxon>
        <taxon>Pseudomonadati</taxon>
        <taxon>Pseudomonadota</taxon>
        <taxon>Alphaproteobacteria</taxon>
        <taxon>Rhodospirillales</taxon>
        <taxon>Rhodospirillaceae</taxon>
        <taxon>Pararhodospirillum</taxon>
    </lineage>
</organism>
<dbReference type="EMBL" id="BJZO01000005">
    <property type="protein sequence ID" value="GEO80203.1"/>
    <property type="molecule type" value="Genomic_DNA"/>
</dbReference>
<evidence type="ECO:0000259" key="10">
    <source>
        <dbReference type="Pfam" id="PF04290"/>
    </source>
</evidence>
<dbReference type="GO" id="GO:0005886">
    <property type="term" value="C:plasma membrane"/>
    <property type="evidence" value="ECO:0007669"/>
    <property type="project" value="UniProtKB-SubCell"/>
</dbReference>
<feature type="transmembrane region" description="Helical" evidence="9">
    <location>
        <begin position="55"/>
        <end position="71"/>
    </location>
</feature>
<comment type="function">
    <text evidence="9">Part of the tripartite ATP-independent periplasmic (TRAP) transport system.</text>
</comment>
<comment type="caution">
    <text evidence="11">The sequence shown here is derived from an EMBL/GenBank/DDBJ whole genome shotgun (WGS) entry which is preliminary data.</text>
</comment>
<name>A0A512H450_9PROT</name>
<dbReference type="Proteomes" id="UP000321567">
    <property type="component" value="Unassembled WGS sequence"/>
</dbReference>
<dbReference type="PANTHER" id="PTHR35011">
    <property type="entry name" value="2,3-DIKETO-L-GULONATE TRAP TRANSPORTER SMALL PERMEASE PROTEIN YIAM"/>
    <property type="match status" value="1"/>
</dbReference>
<dbReference type="InterPro" id="IPR055348">
    <property type="entry name" value="DctQ"/>
</dbReference>
<sequence>MFFLHRLSRALDAFNTAIGHAVAGLAVLMVLVQFAVVVLRYVYGLGFVWLQESVLYMHAMLFMVAAGYTLVEDGHVRVDIFYREAPARKKALVNLLGSLFFLIPFCILVLYVSWPYVANAWAVHEGSKETSGLPFLYLLKSVILVFAGLLMVQAVSVVARSILCLAGLDDAFESAREPRS</sequence>
<keyword evidence="12" id="KW-1185">Reference proteome</keyword>
<dbReference type="AlphaFoldDB" id="A0A512H450"/>
<evidence type="ECO:0000256" key="8">
    <source>
        <dbReference type="ARBA" id="ARBA00038436"/>
    </source>
</evidence>
<proteinExistence type="inferred from homology"/>
<keyword evidence="7 9" id="KW-0472">Membrane</keyword>
<evidence type="ECO:0000313" key="12">
    <source>
        <dbReference type="Proteomes" id="UP000321567"/>
    </source>
</evidence>
<evidence type="ECO:0000256" key="3">
    <source>
        <dbReference type="ARBA" id="ARBA00022475"/>
    </source>
</evidence>
<comment type="subunit">
    <text evidence="9">The complex comprises the extracytoplasmic solute receptor protein and the two transmembrane proteins.</text>
</comment>
<feature type="transmembrane region" description="Helical" evidence="9">
    <location>
        <begin position="92"/>
        <end position="114"/>
    </location>
</feature>
<keyword evidence="2 9" id="KW-0813">Transport</keyword>
<evidence type="ECO:0000256" key="7">
    <source>
        <dbReference type="ARBA" id="ARBA00023136"/>
    </source>
</evidence>
<comment type="subcellular location">
    <subcellularLocation>
        <location evidence="1 9">Cell inner membrane</location>
        <topology evidence="1 9">Multi-pass membrane protein</topology>
    </subcellularLocation>
</comment>
<dbReference type="Pfam" id="PF04290">
    <property type="entry name" value="DctQ"/>
    <property type="match status" value="1"/>
</dbReference>
<evidence type="ECO:0000256" key="2">
    <source>
        <dbReference type="ARBA" id="ARBA00022448"/>
    </source>
</evidence>
<evidence type="ECO:0000256" key="6">
    <source>
        <dbReference type="ARBA" id="ARBA00022989"/>
    </source>
</evidence>
<accession>A0A512H450</accession>
<keyword evidence="4 9" id="KW-0997">Cell inner membrane</keyword>
<dbReference type="InterPro" id="IPR007387">
    <property type="entry name" value="TRAP_DctQ"/>
</dbReference>
<gene>
    <name evidence="11" type="ORF">ROR02_03340</name>
</gene>
<keyword evidence="3" id="KW-1003">Cell membrane</keyword>
<evidence type="ECO:0000313" key="11">
    <source>
        <dbReference type="EMBL" id="GEO80203.1"/>
    </source>
</evidence>
<evidence type="ECO:0000256" key="1">
    <source>
        <dbReference type="ARBA" id="ARBA00004429"/>
    </source>
</evidence>
<feature type="domain" description="Tripartite ATP-independent periplasmic transporters DctQ component" evidence="10">
    <location>
        <begin position="29"/>
        <end position="162"/>
    </location>
</feature>
<dbReference type="GO" id="GO:0022857">
    <property type="term" value="F:transmembrane transporter activity"/>
    <property type="evidence" value="ECO:0007669"/>
    <property type="project" value="UniProtKB-UniRule"/>
</dbReference>
<evidence type="ECO:0000256" key="9">
    <source>
        <dbReference type="RuleBase" id="RU369079"/>
    </source>
</evidence>
<keyword evidence="5 9" id="KW-0812">Transmembrane</keyword>